<dbReference type="KEGG" id="alka:J0B03_03835"/>
<reference evidence="8" key="1">
    <citation type="submission" date="2021-03" db="EMBL/GenBank/DDBJ databases">
        <title>Alkalibacter marinus sp. nov., isolated from tidal flat sediment.</title>
        <authorList>
            <person name="Namirimu T."/>
            <person name="Yang J.-A."/>
            <person name="Yang S.-H."/>
            <person name="Kim Y.-J."/>
            <person name="Kwon K.K."/>
        </authorList>
    </citation>
    <scope>NUCLEOTIDE SEQUENCE</scope>
    <source>
        <strain evidence="8">ES005</strain>
    </source>
</reference>
<comment type="subcellular location">
    <subcellularLocation>
        <location evidence="1">Membrane</location>
        <topology evidence="1">Multi-pass membrane protein</topology>
    </subcellularLocation>
</comment>
<feature type="transmembrane region" description="Helical" evidence="7">
    <location>
        <begin position="119"/>
        <end position="137"/>
    </location>
</feature>
<evidence type="ECO:0000256" key="4">
    <source>
        <dbReference type="ARBA" id="ARBA00022692"/>
    </source>
</evidence>
<dbReference type="InterPro" id="IPR004776">
    <property type="entry name" value="Mem_transp_PIN-like"/>
</dbReference>
<evidence type="ECO:0000256" key="7">
    <source>
        <dbReference type="SAM" id="Phobius"/>
    </source>
</evidence>
<evidence type="ECO:0000256" key="5">
    <source>
        <dbReference type="ARBA" id="ARBA00022989"/>
    </source>
</evidence>
<keyword evidence="9" id="KW-1185">Reference proteome</keyword>
<organism evidence="8 9">
    <name type="scientific">Alkalibacter rhizosphaerae</name>
    <dbReference type="NCBI Taxonomy" id="2815577"/>
    <lineage>
        <taxon>Bacteria</taxon>
        <taxon>Bacillati</taxon>
        <taxon>Bacillota</taxon>
        <taxon>Clostridia</taxon>
        <taxon>Eubacteriales</taxon>
        <taxon>Eubacteriaceae</taxon>
        <taxon>Alkalibacter</taxon>
    </lineage>
</organism>
<dbReference type="GO" id="GO:0055085">
    <property type="term" value="P:transmembrane transport"/>
    <property type="evidence" value="ECO:0007669"/>
    <property type="project" value="InterPro"/>
</dbReference>
<dbReference type="AlphaFoldDB" id="A0A975AJ48"/>
<name>A0A975AJ48_9FIRM</name>
<feature type="transmembrane region" description="Helical" evidence="7">
    <location>
        <begin position="62"/>
        <end position="83"/>
    </location>
</feature>
<evidence type="ECO:0000313" key="9">
    <source>
        <dbReference type="Proteomes" id="UP000663499"/>
    </source>
</evidence>
<keyword evidence="6 7" id="KW-0472">Membrane</keyword>
<proteinExistence type="predicted"/>
<keyword evidence="2" id="KW-0813">Transport</keyword>
<evidence type="ECO:0000256" key="6">
    <source>
        <dbReference type="ARBA" id="ARBA00023136"/>
    </source>
</evidence>
<keyword evidence="3" id="KW-1003">Cell membrane</keyword>
<dbReference type="PANTHER" id="PTHR36838:SF3">
    <property type="entry name" value="TRANSPORTER AUXIN EFFLUX CARRIER EC FAMILY"/>
    <property type="match status" value="1"/>
</dbReference>
<evidence type="ECO:0000256" key="2">
    <source>
        <dbReference type="ARBA" id="ARBA00022448"/>
    </source>
</evidence>
<dbReference type="Pfam" id="PF03547">
    <property type="entry name" value="Mem_trans"/>
    <property type="match status" value="1"/>
</dbReference>
<accession>A0A975AJ48</accession>
<dbReference type="Proteomes" id="UP000663499">
    <property type="component" value="Chromosome"/>
</dbReference>
<feature type="transmembrane region" description="Helical" evidence="7">
    <location>
        <begin position="12"/>
        <end position="29"/>
    </location>
</feature>
<dbReference type="PANTHER" id="PTHR36838">
    <property type="entry name" value="AUXIN EFFLUX CARRIER FAMILY PROTEIN"/>
    <property type="match status" value="1"/>
</dbReference>
<feature type="transmembrane region" description="Helical" evidence="7">
    <location>
        <begin position="252"/>
        <end position="273"/>
    </location>
</feature>
<protein>
    <submittedName>
        <fullName evidence="8">AEC family transporter</fullName>
    </submittedName>
</protein>
<gene>
    <name evidence="8" type="ORF">J0B03_03835</name>
</gene>
<evidence type="ECO:0000256" key="1">
    <source>
        <dbReference type="ARBA" id="ARBA00004141"/>
    </source>
</evidence>
<keyword evidence="4 7" id="KW-0812">Transmembrane</keyword>
<evidence type="ECO:0000256" key="3">
    <source>
        <dbReference type="ARBA" id="ARBA00022475"/>
    </source>
</evidence>
<sequence length="306" mass="33855">MIDIASLNQHFLVSLLIIVIGFVAGRIGLLKEEDKGTLSKILFNITLPALIIRSLQNDLDSSVLIMLIFGFGFGAFMTVVSWFIGRNKERSERGLYAMTLPGFNVGLFAFPLVEAIWGIPALVYVIMFDMGNAYIIFGSSYFFSKFYTGEPTKMSIKVLFSSLIHSVPFMTYNIALLFNLVGGKLPNLIMEVVGTLGSANTPVAFLLLGMSIKPSFDKDTLRILRNILLSRYVLGGAFGILMYLLLPIHPILSPLLLIVFLLPVSMTTLPYSVQLGYDVSFIGTVNSITIIFSYFVIWVVAVLSIM</sequence>
<keyword evidence="5 7" id="KW-1133">Transmembrane helix</keyword>
<evidence type="ECO:0000313" key="8">
    <source>
        <dbReference type="EMBL" id="QSX09205.1"/>
    </source>
</evidence>
<feature type="transmembrane region" description="Helical" evidence="7">
    <location>
        <begin position="95"/>
        <end position="113"/>
    </location>
</feature>
<feature type="transmembrane region" description="Helical" evidence="7">
    <location>
        <begin position="285"/>
        <end position="305"/>
    </location>
</feature>
<dbReference type="GO" id="GO:0016020">
    <property type="term" value="C:membrane"/>
    <property type="evidence" value="ECO:0007669"/>
    <property type="project" value="UniProtKB-SubCell"/>
</dbReference>
<dbReference type="EMBL" id="CP071444">
    <property type="protein sequence ID" value="QSX09205.1"/>
    <property type="molecule type" value="Genomic_DNA"/>
</dbReference>
<dbReference type="RefSeq" id="WP_207300544.1">
    <property type="nucleotide sequence ID" value="NZ_CP071444.1"/>
</dbReference>
<feature type="transmembrane region" description="Helical" evidence="7">
    <location>
        <begin position="229"/>
        <end position="246"/>
    </location>
</feature>
<feature type="transmembrane region" description="Helical" evidence="7">
    <location>
        <begin position="158"/>
        <end position="182"/>
    </location>
</feature>
<feature type="transmembrane region" description="Helical" evidence="7">
    <location>
        <begin position="188"/>
        <end position="208"/>
    </location>
</feature>